<dbReference type="PATRIC" id="fig|1434110.4.peg.2923"/>
<dbReference type="GO" id="GO:0016301">
    <property type="term" value="F:kinase activity"/>
    <property type="evidence" value="ECO:0007669"/>
    <property type="project" value="UniProtKB-KW"/>
</dbReference>
<dbReference type="SUPFAM" id="SSF55785">
    <property type="entry name" value="PYP-like sensor domain (PAS domain)"/>
    <property type="match status" value="2"/>
</dbReference>
<dbReference type="InterPro" id="IPR000700">
    <property type="entry name" value="PAS-assoc_C"/>
</dbReference>
<dbReference type="SMART" id="SM00086">
    <property type="entry name" value="PAC"/>
    <property type="match status" value="2"/>
</dbReference>
<dbReference type="PROSITE" id="PS50112">
    <property type="entry name" value="PAS"/>
    <property type="match status" value="1"/>
</dbReference>
<dbReference type="InterPro" id="IPR013656">
    <property type="entry name" value="PAS_4"/>
</dbReference>
<dbReference type="NCBIfam" id="TIGR00229">
    <property type="entry name" value="sensory_box"/>
    <property type="match status" value="2"/>
</dbReference>
<keyword evidence="3" id="KW-0418">Kinase</keyword>
<evidence type="ECO:0000259" key="1">
    <source>
        <dbReference type="PROSITE" id="PS50112"/>
    </source>
</evidence>
<dbReference type="EMBL" id="CP009516">
    <property type="protein sequence ID" value="AKB78767.1"/>
    <property type="molecule type" value="Genomic_DNA"/>
</dbReference>
<protein>
    <submittedName>
        <fullName evidence="3">Sensory transduction histidine kinase</fullName>
    </submittedName>
</protein>
<dbReference type="InterPro" id="IPR052155">
    <property type="entry name" value="Biofilm_reg_signaling"/>
</dbReference>
<gene>
    <name evidence="3" type="ORF">MSHOH_2284</name>
</gene>
<feature type="domain" description="PAS" evidence="1">
    <location>
        <begin position="1"/>
        <end position="64"/>
    </location>
</feature>
<keyword evidence="3" id="KW-0808">Transferase</keyword>
<evidence type="ECO:0000259" key="2">
    <source>
        <dbReference type="PROSITE" id="PS50113"/>
    </source>
</evidence>
<dbReference type="HOGENOM" id="CLU_1168576_0_0_2"/>
<dbReference type="Pfam" id="PF08448">
    <property type="entry name" value="PAS_4"/>
    <property type="match status" value="1"/>
</dbReference>
<dbReference type="STRING" id="1434110.MSHOH_2284"/>
<dbReference type="PANTHER" id="PTHR44757">
    <property type="entry name" value="DIGUANYLATE CYCLASE DGCP"/>
    <property type="match status" value="1"/>
</dbReference>
<dbReference type="AlphaFoldDB" id="A0A0E3SEX4"/>
<proteinExistence type="predicted"/>
<dbReference type="PROSITE" id="PS50113">
    <property type="entry name" value="PAC"/>
    <property type="match status" value="1"/>
</dbReference>
<accession>A0A0E3SEX4</accession>
<dbReference type="Pfam" id="PF13426">
    <property type="entry name" value="PAS_9"/>
    <property type="match status" value="1"/>
</dbReference>
<dbReference type="CDD" id="cd00130">
    <property type="entry name" value="PAS"/>
    <property type="match status" value="2"/>
</dbReference>
<dbReference type="KEGG" id="mhor:MSHOH_2284"/>
<name>A0A0E3SEX4_9EURY</name>
<dbReference type="Gene3D" id="3.30.450.20">
    <property type="entry name" value="PAS domain"/>
    <property type="match status" value="2"/>
</dbReference>
<sequence length="237" mass="26962">MDIAGTIIIAIDTEQKVALIIKKSSELLGYHQKDILGKNWFDTFIPEKCRQETKEVYLQLISGNLGSFEHFENPVLTRNGEERIIRWYNSILKDKKGRIIGTLSSGEDITERKKVEEEMKVRSVAMDSSLTAIAIANPEGYITYVNSAFVKLWDFFNEEEVLGKSVRDLGTSGKTITLVINELFSRGSWAGELSCRRKDRTEFHVHLSASLVMDETGKTICIMGSFRIYQGIKKQNR</sequence>
<organism evidence="3 4">
    <name type="scientific">Methanosarcina horonobensis HB-1 = JCM 15518</name>
    <dbReference type="NCBI Taxonomy" id="1434110"/>
    <lineage>
        <taxon>Archaea</taxon>
        <taxon>Methanobacteriati</taxon>
        <taxon>Methanobacteriota</taxon>
        <taxon>Stenosarchaea group</taxon>
        <taxon>Methanomicrobia</taxon>
        <taxon>Methanosarcinales</taxon>
        <taxon>Methanosarcinaceae</taxon>
        <taxon>Methanosarcina</taxon>
    </lineage>
</organism>
<evidence type="ECO:0000313" key="3">
    <source>
        <dbReference type="EMBL" id="AKB78767.1"/>
    </source>
</evidence>
<dbReference type="Proteomes" id="UP000033101">
    <property type="component" value="Chromosome"/>
</dbReference>
<dbReference type="InterPro" id="IPR000014">
    <property type="entry name" value="PAS"/>
</dbReference>
<keyword evidence="4" id="KW-1185">Reference proteome</keyword>
<dbReference type="InterPro" id="IPR035965">
    <property type="entry name" value="PAS-like_dom_sf"/>
</dbReference>
<evidence type="ECO:0000313" key="4">
    <source>
        <dbReference type="Proteomes" id="UP000033101"/>
    </source>
</evidence>
<feature type="domain" description="PAC" evidence="2">
    <location>
        <begin position="69"/>
        <end position="121"/>
    </location>
</feature>
<reference evidence="3 4" key="1">
    <citation type="submission" date="2014-07" db="EMBL/GenBank/DDBJ databases">
        <title>Methanogenic archaea and the global carbon cycle.</title>
        <authorList>
            <person name="Henriksen J.R."/>
            <person name="Luke J."/>
            <person name="Reinhart S."/>
            <person name="Benedict M.N."/>
            <person name="Youngblut N.D."/>
            <person name="Metcalf M.E."/>
            <person name="Whitaker R.J."/>
            <person name="Metcalf W.W."/>
        </authorList>
    </citation>
    <scope>NUCLEOTIDE SEQUENCE [LARGE SCALE GENOMIC DNA]</scope>
    <source>
        <strain evidence="3 4">HB-1</strain>
    </source>
</reference>
<dbReference type="PANTHER" id="PTHR44757:SF2">
    <property type="entry name" value="BIOFILM ARCHITECTURE MAINTENANCE PROTEIN MBAA"/>
    <property type="match status" value="1"/>
</dbReference>
<dbReference type="InterPro" id="IPR001610">
    <property type="entry name" value="PAC"/>
</dbReference>